<dbReference type="HOGENOM" id="CLU_2456998_0_0_1"/>
<evidence type="ECO:0000256" key="1">
    <source>
        <dbReference type="SAM" id="Phobius"/>
    </source>
</evidence>
<dbReference type="Proteomes" id="UP000002320">
    <property type="component" value="Unassembled WGS sequence"/>
</dbReference>
<evidence type="ECO:0000313" key="4">
    <source>
        <dbReference type="EnsemblMetazoa" id="CPIJ003028-PA"/>
    </source>
</evidence>
<dbReference type="EnsemblMetazoa" id="CPIJ003028-RA">
    <property type="protein sequence ID" value="CPIJ003028-PA"/>
    <property type="gene ID" value="CPIJ003028"/>
</dbReference>
<keyword evidence="1" id="KW-0472">Membrane</keyword>
<name>B0W886_CULQU</name>
<keyword evidence="2" id="KW-0732">Signal</keyword>
<reference evidence="3" key="1">
    <citation type="submission" date="2007-03" db="EMBL/GenBank/DDBJ databases">
        <title>Annotation of Culex pipiens quinquefasciatus.</title>
        <authorList>
            <consortium name="The Broad Institute Genome Sequencing Platform"/>
            <person name="Atkinson P.W."/>
            <person name="Hemingway J."/>
            <person name="Christensen B.M."/>
            <person name="Higgs S."/>
            <person name="Kodira C."/>
            <person name="Hannick L."/>
            <person name="Megy K."/>
            <person name="O'Leary S."/>
            <person name="Pearson M."/>
            <person name="Haas B.J."/>
            <person name="Mauceli E."/>
            <person name="Wortman J.R."/>
            <person name="Lee N.H."/>
            <person name="Guigo R."/>
            <person name="Stanke M."/>
            <person name="Alvarado L."/>
            <person name="Amedeo P."/>
            <person name="Antoine C.H."/>
            <person name="Arensburger P."/>
            <person name="Bidwell S.L."/>
            <person name="Crawford M."/>
            <person name="Camaro F."/>
            <person name="Devon K."/>
            <person name="Engels R."/>
            <person name="Hammond M."/>
            <person name="Howarth C."/>
            <person name="Koehrsen M."/>
            <person name="Lawson D."/>
            <person name="Montgomery P."/>
            <person name="Nene V."/>
            <person name="Nusbaum C."/>
            <person name="Puiu D."/>
            <person name="Romero-Severson J."/>
            <person name="Severson D.W."/>
            <person name="Shumway M."/>
            <person name="Sisk P."/>
            <person name="Stolte C."/>
            <person name="Zeng Q."/>
            <person name="Eisenstadt E."/>
            <person name="Fraser-Liggett C."/>
            <person name="Strausberg R."/>
            <person name="Galagan J."/>
            <person name="Birren B."/>
            <person name="Collins F.H."/>
        </authorList>
    </citation>
    <scope>NUCLEOTIDE SEQUENCE [LARGE SCALE GENOMIC DNA]</scope>
    <source>
        <strain evidence="3">JHB</strain>
    </source>
</reference>
<proteinExistence type="predicted"/>
<protein>
    <submittedName>
        <fullName evidence="3 4">Uncharacterized protein</fullName>
    </submittedName>
</protein>
<evidence type="ECO:0000313" key="5">
    <source>
        <dbReference type="Proteomes" id="UP000002320"/>
    </source>
</evidence>
<feature type="signal peptide" evidence="2">
    <location>
        <begin position="1"/>
        <end position="18"/>
    </location>
</feature>
<sequence>MFKIIALVACLAVAAVSAEYYLGEHFIAVVACLMAVAAALPYKNAPAAPIHHHHEIVAPIPVVPVPVKSIKTKHQHTGESYANLKKHHY</sequence>
<gene>
    <name evidence="4" type="primary">6034629</name>
    <name evidence="3" type="ORF">CpipJ_CPIJ003028</name>
</gene>
<dbReference type="InParanoid" id="B0W886"/>
<keyword evidence="5" id="KW-1185">Reference proteome</keyword>
<evidence type="ECO:0000313" key="3">
    <source>
        <dbReference type="EMBL" id="EDS38711.1"/>
    </source>
</evidence>
<keyword evidence="1" id="KW-0812">Transmembrane</keyword>
<reference evidence="4" key="2">
    <citation type="submission" date="2021-02" db="UniProtKB">
        <authorList>
            <consortium name="EnsemblMetazoa"/>
        </authorList>
    </citation>
    <scope>IDENTIFICATION</scope>
    <source>
        <strain evidence="4">JHB</strain>
    </source>
</reference>
<dbReference type="EMBL" id="DS231857">
    <property type="protein sequence ID" value="EDS38711.1"/>
    <property type="molecule type" value="Genomic_DNA"/>
</dbReference>
<accession>B0W886</accession>
<keyword evidence="1" id="KW-1133">Transmembrane helix</keyword>
<dbReference type="VEuPathDB" id="VectorBase:CPIJ003028"/>
<evidence type="ECO:0000256" key="2">
    <source>
        <dbReference type="SAM" id="SignalP"/>
    </source>
</evidence>
<feature type="transmembrane region" description="Helical" evidence="1">
    <location>
        <begin position="25"/>
        <end position="42"/>
    </location>
</feature>
<feature type="chain" id="PRO_5014566544" evidence="2">
    <location>
        <begin position="19"/>
        <end position="89"/>
    </location>
</feature>
<dbReference type="AlphaFoldDB" id="B0W886"/>
<organism>
    <name type="scientific">Culex quinquefasciatus</name>
    <name type="common">Southern house mosquito</name>
    <name type="synonym">Culex pungens</name>
    <dbReference type="NCBI Taxonomy" id="7176"/>
    <lineage>
        <taxon>Eukaryota</taxon>
        <taxon>Metazoa</taxon>
        <taxon>Ecdysozoa</taxon>
        <taxon>Arthropoda</taxon>
        <taxon>Hexapoda</taxon>
        <taxon>Insecta</taxon>
        <taxon>Pterygota</taxon>
        <taxon>Neoptera</taxon>
        <taxon>Endopterygota</taxon>
        <taxon>Diptera</taxon>
        <taxon>Nematocera</taxon>
        <taxon>Culicoidea</taxon>
        <taxon>Culicidae</taxon>
        <taxon>Culicinae</taxon>
        <taxon>Culicini</taxon>
        <taxon>Culex</taxon>
        <taxon>Culex</taxon>
    </lineage>
</organism>
<dbReference type="KEGG" id="cqu:CpipJ_CPIJ003028"/>